<gene>
    <name evidence="1" type="ORF">JYZ213_LOCUS34722</name>
</gene>
<comment type="caution">
    <text evidence="1">The sequence shown here is derived from an EMBL/GenBank/DDBJ whole genome shotgun (WGS) entry which is preliminary data.</text>
</comment>
<dbReference type="EMBL" id="CAJNOG010000727">
    <property type="protein sequence ID" value="CAF1345195.1"/>
    <property type="molecule type" value="Genomic_DNA"/>
</dbReference>
<name>A0A815H018_9BILA</name>
<proteinExistence type="predicted"/>
<organism evidence="1 2">
    <name type="scientific">Adineta steineri</name>
    <dbReference type="NCBI Taxonomy" id="433720"/>
    <lineage>
        <taxon>Eukaryota</taxon>
        <taxon>Metazoa</taxon>
        <taxon>Spiralia</taxon>
        <taxon>Gnathifera</taxon>
        <taxon>Rotifera</taxon>
        <taxon>Eurotatoria</taxon>
        <taxon>Bdelloidea</taxon>
        <taxon>Adinetida</taxon>
        <taxon>Adinetidae</taxon>
        <taxon>Adineta</taxon>
    </lineage>
</organism>
<protein>
    <submittedName>
        <fullName evidence="1">Uncharacterized protein</fullName>
    </submittedName>
</protein>
<sequence length="94" mass="11401">MTVSLQEFFLNEQLIRAKNFQTEFVYVLLQRRRTNIYIRAVLGQTANRLEQDAFQIKLQIECQQIKIKHIEQIRCRLKRTLLNLLYMKNTKVLM</sequence>
<evidence type="ECO:0000313" key="1">
    <source>
        <dbReference type="EMBL" id="CAF1345195.1"/>
    </source>
</evidence>
<dbReference type="Proteomes" id="UP000663845">
    <property type="component" value="Unassembled WGS sequence"/>
</dbReference>
<reference evidence="1" key="1">
    <citation type="submission" date="2021-02" db="EMBL/GenBank/DDBJ databases">
        <authorList>
            <person name="Nowell W R."/>
        </authorList>
    </citation>
    <scope>NUCLEOTIDE SEQUENCE</scope>
</reference>
<evidence type="ECO:0000313" key="2">
    <source>
        <dbReference type="Proteomes" id="UP000663845"/>
    </source>
</evidence>
<dbReference type="AlphaFoldDB" id="A0A815H018"/>
<accession>A0A815H018</accession>